<reference evidence="7" key="1">
    <citation type="submission" date="2021-11" db="EMBL/GenBank/DDBJ databases">
        <title>Genome sequence.</title>
        <authorList>
            <person name="Sun Q."/>
        </authorList>
    </citation>
    <scope>NUCLEOTIDE SEQUENCE</scope>
    <source>
        <strain evidence="7">JC740</strain>
    </source>
</reference>
<comment type="similarity">
    <text evidence="2 5">Belongs to the glycosyl hydrolase 43 family.</text>
</comment>
<dbReference type="EMBL" id="JAJKFW010000020">
    <property type="protein sequence ID" value="MCC9642471.1"/>
    <property type="molecule type" value="Genomic_DNA"/>
</dbReference>
<dbReference type="RefSeq" id="WP_230273283.1">
    <property type="nucleotide sequence ID" value="NZ_JAJKFW010000020.1"/>
</dbReference>
<evidence type="ECO:0000259" key="6">
    <source>
        <dbReference type="PROSITE" id="PS50006"/>
    </source>
</evidence>
<protein>
    <submittedName>
        <fullName evidence="7">Arabinan endo-1,5-alpha-L-arabinosidase</fullName>
    </submittedName>
</protein>
<sequence length="567" mass="63489">MSKTLPSLLVIFGWFTLNLHAKDLISNQLSMAIEELETKRSYRWVSESELEGQSGFRPGAMRGTTVADDMIALSISFGSRDLQTVIDGEKAAVTDRDGRWETIAMKDQGYSSGKSSASIARNVETPVEELKKLVPLLTFLRTEDDWIVGDLPANAAEDHLEIRRGGETVRRPTGIVRFRINHGSLTKYVVRAEAELVNEDRTNKVSRTKTIQLRDVGTAKWDVPDGASEALQRPIKKSEPRLSEAAEASLLKARGKRDIGVHDPSSIVKCDGEYWFFSTGTGIYSWHSQDLQTWKRGPRVFSGTATWVTEMIPSQRGHYWAPDIIELGDRYLLYYSVSSFGKNTSAIALASTTTLNPNDPAFGWTDEGIVIQSTRDDDFNAIDPALIQTQSGELWMSFGSFWSGLKLIRLDPQTGKRDAAVGKLHSIANYRQIEAPHIYQHDGWFYLFVNWGKCCSGVDSTYNIRVGRSRDITGPYLDKEGVDMANGGGTLLLESEGPFIGPGHANVLHEDDRYWLSCHYYDGTERGRSRLSIQELTWSEDGWPQVAEHPTSNLVPIREELTQESVR</sequence>
<dbReference type="Gene3D" id="2.115.10.20">
    <property type="entry name" value="Glycosyl hydrolase domain, family 43"/>
    <property type="match status" value="1"/>
</dbReference>
<comment type="caution">
    <text evidence="7">The sequence shown here is derived from an EMBL/GenBank/DDBJ whole genome shotgun (WGS) entry which is preliminary data.</text>
</comment>
<comment type="pathway">
    <text evidence="1">Glycan metabolism; L-arabinan degradation.</text>
</comment>
<evidence type="ECO:0000256" key="5">
    <source>
        <dbReference type="RuleBase" id="RU361187"/>
    </source>
</evidence>
<gene>
    <name evidence="7" type="ORF">LOC71_09310</name>
</gene>
<dbReference type="InterPro" id="IPR023296">
    <property type="entry name" value="Glyco_hydro_beta-prop_sf"/>
</dbReference>
<feature type="domain" description="FHA" evidence="6">
    <location>
        <begin position="464"/>
        <end position="531"/>
    </location>
</feature>
<keyword evidence="4 5" id="KW-0326">Glycosidase</keyword>
<accession>A0ABS8NG03</accession>
<evidence type="ECO:0000313" key="8">
    <source>
        <dbReference type="Proteomes" id="UP001430306"/>
    </source>
</evidence>
<proteinExistence type="inferred from homology"/>
<dbReference type="SUPFAM" id="SSF75005">
    <property type="entry name" value="Arabinanase/levansucrase/invertase"/>
    <property type="match status" value="1"/>
</dbReference>
<evidence type="ECO:0000313" key="7">
    <source>
        <dbReference type="EMBL" id="MCC9642471.1"/>
    </source>
</evidence>
<keyword evidence="8" id="KW-1185">Reference proteome</keyword>
<keyword evidence="3 5" id="KW-0378">Hydrolase</keyword>
<dbReference type="PANTHER" id="PTHR43301:SF3">
    <property type="entry name" value="ARABINAN ENDO-1,5-ALPHA-L-ARABINOSIDASE A-RELATED"/>
    <property type="match status" value="1"/>
</dbReference>
<evidence type="ECO:0000256" key="2">
    <source>
        <dbReference type="ARBA" id="ARBA00009865"/>
    </source>
</evidence>
<organism evidence="7 8">
    <name type="scientific">Rhodopirellula halodulae</name>
    <dbReference type="NCBI Taxonomy" id="2894198"/>
    <lineage>
        <taxon>Bacteria</taxon>
        <taxon>Pseudomonadati</taxon>
        <taxon>Planctomycetota</taxon>
        <taxon>Planctomycetia</taxon>
        <taxon>Pirellulales</taxon>
        <taxon>Pirellulaceae</taxon>
        <taxon>Rhodopirellula</taxon>
    </lineage>
</organism>
<evidence type="ECO:0000256" key="3">
    <source>
        <dbReference type="ARBA" id="ARBA00022801"/>
    </source>
</evidence>
<dbReference type="PROSITE" id="PS50006">
    <property type="entry name" value="FHA_DOMAIN"/>
    <property type="match status" value="1"/>
</dbReference>
<dbReference type="InterPro" id="IPR000253">
    <property type="entry name" value="FHA_dom"/>
</dbReference>
<name>A0ABS8NG03_9BACT</name>
<evidence type="ECO:0000256" key="4">
    <source>
        <dbReference type="ARBA" id="ARBA00023295"/>
    </source>
</evidence>
<dbReference type="CDD" id="cd08998">
    <property type="entry name" value="GH43_Arb43a-like"/>
    <property type="match status" value="1"/>
</dbReference>
<dbReference type="InterPro" id="IPR050727">
    <property type="entry name" value="GH43_arabinanases"/>
</dbReference>
<evidence type="ECO:0000256" key="1">
    <source>
        <dbReference type="ARBA" id="ARBA00004834"/>
    </source>
</evidence>
<dbReference type="PANTHER" id="PTHR43301">
    <property type="entry name" value="ARABINAN ENDO-1,5-ALPHA-L-ARABINOSIDASE"/>
    <property type="match status" value="1"/>
</dbReference>
<dbReference type="Proteomes" id="UP001430306">
    <property type="component" value="Unassembled WGS sequence"/>
</dbReference>
<dbReference type="Pfam" id="PF04616">
    <property type="entry name" value="Glyco_hydro_43"/>
    <property type="match status" value="1"/>
</dbReference>
<dbReference type="InterPro" id="IPR006710">
    <property type="entry name" value="Glyco_hydro_43"/>
</dbReference>